<evidence type="ECO:0000256" key="1">
    <source>
        <dbReference type="ARBA" id="ARBA00023015"/>
    </source>
</evidence>
<keyword evidence="2" id="KW-0238">DNA-binding</keyword>
<feature type="domain" description="HTH cro/C1-type" evidence="4">
    <location>
        <begin position="7"/>
        <end position="61"/>
    </location>
</feature>
<organism evidence="5 6">
    <name type="scientific">Larkinella insperata</name>
    <dbReference type="NCBI Taxonomy" id="332158"/>
    <lineage>
        <taxon>Bacteria</taxon>
        <taxon>Pseudomonadati</taxon>
        <taxon>Bacteroidota</taxon>
        <taxon>Cytophagia</taxon>
        <taxon>Cytophagales</taxon>
        <taxon>Spirosomataceae</taxon>
        <taxon>Larkinella</taxon>
    </lineage>
</organism>
<dbReference type="RefSeq" id="WP_265992665.1">
    <property type="nucleotide sequence ID" value="NZ_CP110973.1"/>
</dbReference>
<reference evidence="6" key="1">
    <citation type="journal article" date="2019" name="Int. J. Syst. Evol. Microbiol.">
        <title>The Global Catalogue of Microorganisms (GCM) 10K type strain sequencing project: providing services to taxonomists for standard genome sequencing and annotation.</title>
        <authorList>
            <consortium name="The Broad Institute Genomics Platform"/>
            <consortium name="The Broad Institute Genome Sequencing Center for Infectious Disease"/>
            <person name="Wu L."/>
            <person name="Ma J."/>
        </authorList>
    </citation>
    <scope>NUCLEOTIDE SEQUENCE [LARGE SCALE GENOMIC DNA]</scope>
    <source>
        <strain evidence="6">CCUG 55608</strain>
    </source>
</reference>
<keyword evidence="1" id="KW-0805">Transcription regulation</keyword>
<evidence type="ECO:0000313" key="5">
    <source>
        <dbReference type="EMBL" id="MFD1142166.1"/>
    </source>
</evidence>
<keyword evidence="6" id="KW-1185">Reference proteome</keyword>
<dbReference type="CDD" id="cd00093">
    <property type="entry name" value="HTH_XRE"/>
    <property type="match status" value="1"/>
</dbReference>
<proteinExistence type="predicted"/>
<gene>
    <name evidence="5" type="ORF">ACFQ4C_13655</name>
</gene>
<accession>A0ABW3Q9M8</accession>
<dbReference type="Proteomes" id="UP001597116">
    <property type="component" value="Unassembled WGS sequence"/>
</dbReference>
<dbReference type="Gene3D" id="1.10.260.40">
    <property type="entry name" value="lambda repressor-like DNA-binding domains"/>
    <property type="match status" value="1"/>
</dbReference>
<dbReference type="PANTHER" id="PTHR46797:SF23">
    <property type="entry name" value="HTH-TYPE TRANSCRIPTIONAL REGULATOR SUTR"/>
    <property type="match status" value="1"/>
</dbReference>
<name>A0ABW3Q9M8_9BACT</name>
<dbReference type="InterPro" id="IPR001387">
    <property type="entry name" value="Cro/C1-type_HTH"/>
</dbReference>
<evidence type="ECO:0000313" key="6">
    <source>
        <dbReference type="Proteomes" id="UP001597116"/>
    </source>
</evidence>
<evidence type="ECO:0000259" key="4">
    <source>
        <dbReference type="PROSITE" id="PS50943"/>
    </source>
</evidence>
<dbReference type="InterPro" id="IPR050807">
    <property type="entry name" value="TransReg_Diox_bact_type"/>
</dbReference>
<dbReference type="EMBL" id="JBHTLP010000008">
    <property type="protein sequence ID" value="MFD1142166.1"/>
    <property type="molecule type" value="Genomic_DNA"/>
</dbReference>
<evidence type="ECO:0000256" key="2">
    <source>
        <dbReference type="ARBA" id="ARBA00023125"/>
    </source>
</evidence>
<dbReference type="Pfam" id="PF01381">
    <property type="entry name" value="HTH_3"/>
    <property type="match status" value="1"/>
</dbReference>
<dbReference type="InterPro" id="IPR010982">
    <property type="entry name" value="Lambda_DNA-bd_dom_sf"/>
</dbReference>
<sequence>MNIAENIKAIRESKGIKQSELARALGVEPTNYPRIEKRDKRLTIEMLEKIAKALGVSVYELLDNNSNQDIVRLQELENKVLRLRTANKVLRKKNDLLYKLMSLFHRQSNLFIDEYNKRIDEDDDYMDYEEIKRQAKELGLDIEEDEV</sequence>
<dbReference type="SMART" id="SM00530">
    <property type="entry name" value="HTH_XRE"/>
    <property type="match status" value="1"/>
</dbReference>
<dbReference type="PROSITE" id="PS50943">
    <property type="entry name" value="HTH_CROC1"/>
    <property type="match status" value="1"/>
</dbReference>
<protein>
    <submittedName>
        <fullName evidence="5">Helix-turn-helix domain-containing protein</fullName>
    </submittedName>
</protein>
<dbReference type="SUPFAM" id="SSF47413">
    <property type="entry name" value="lambda repressor-like DNA-binding domains"/>
    <property type="match status" value="1"/>
</dbReference>
<dbReference type="PANTHER" id="PTHR46797">
    <property type="entry name" value="HTH-TYPE TRANSCRIPTIONAL REGULATOR"/>
    <property type="match status" value="1"/>
</dbReference>
<evidence type="ECO:0000256" key="3">
    <source>
        <dbReference type="ARBA" id="ARBA00023163"/>
    </source>
</evidence>
<comment type="caution">
    <text evidence="5">The sequence shown here is derived from an EMBL/GenBank/DDBJ whole genome shotgun (WGS) entry which is preliminary data.</text>
</comment>
<keyword evidence="3" id="KW-0804">Transcription</keyword>